<dbReference type="EMBL" id="NBNE01003933">
    <property type="protein sequence ID" value="OWZ06502.1"/>
    <property type="molecule type" value="Genomic_DNA"/>
</dbReference>
<dbReference type="AlphaFoldDB" id="A0A225VME2"/>
<dbReference type="OrthoDB" id="101303at2759"/>
<organism evidence="1 2">
    <name type="scientific">Phytophthora megakarya</name>
    <dbReference type="NCBI Taxonomy" id="4795"/>
    <lineage>
        <taxon>Eukaryota</taxon>
        <taxon>Sar</taxon>
        <taxon>Stramenopiles</taxon>
        <taxon>Oomycota</taxon>
        <taxon>Peronosporomycetes</taxon>
        <taxon>Peronosporales</taxon>
        <taxon>Peronosporaceae</taxon>
        <taxon>Phytophthora</taxon>
    </lineage>
</organism>
<sequence length="461" mass="52162">MVQTATRVLKMYVRDLDQEIGTSMPSDLPSRSTLPTIRSEGIPLIIWSMGGIRDRRWRPRYQSDVPDGAIETRGDGVIESSDIISSPENKSNVRLREVVADRASQHNEDVGSHQIEAGSRVWLCLDRVKEGYARTLAQLWHGPFQVAEKINEFSIKLEIAGNGYQIIPLVHVSKLKSVKDFIGLAANRTHGRRIRSDRVDFDGIPLPEDSWVPDLGADEYEVERISDETTVDSVGEVSHHQGNHHRDFLREIREMREEESRVHDLKKVSCHHPNRLHLRLGFRAYPRVPHPLDLRFRVDLGRAVIQLGGAGSLGEEIQRDLIAVDHCLFLRRPTKINPEESAWDFALNLEFLTLLGRRTGWTSLTFRHPRRLTLSDPASEMREVQTHLSRITFCQIPQFTKLVVGKLEICHPALPSLKLQANHHKIIIQLGGAGSLGEEIQGDLIAFGNRLIRTVSRSASA</sequence>
<reference evidence="2" key="1">
    <citation type="submission" date="2017-03" db="EMBL/GenBank/DDBJ databases">
        <title>Phytopthora megakarya and P. palmivora, two closely related causual agents of cacao black pod achieved similar genome size and gene model numbers by different mechanisms.</title>
        <authorList>
            <person name="Ali S."/>
            <person name="Shao J."/>
            <person name="Larry D.J."/>
            <person name="Kronmiller B."/>
            <person name="Shen D."/>
            <person name="Strem M.D."/>
            <person name="Melnick R.L."/>
            <person name="Guiltinan M.J."/>
            <person name="Tyler B.M."/>
            <person name="Meinhardt L.W."/>
            <person name="Bailey B.A."/>
        </authorList>
    </citation>
    <scope>NUCLEOTIDE SEQUENCE [LARGE SCALE GENOMIC DNA]</scope>
    <source>
        <strain evidence="2">zdho120</strain>
    </source>
</reference>
<evidence type="ECO:0000313" key="1">
    <source>
        <dbReference type="EMBL" id="OWZ06502.1"/>
    </source>
</evidence>
<protein>
    <recommendedName>
        <fullName evidence="3">Reverse transcriptase</fullName>
    </recommendedName>
</protein>
<accession>A0A225VME2</accession>
<gene>
    <name evidence="1" type="ORF">PHMEG_00021236</name>
</gene>
<proteinExistence type="predicted"/>
<dbReference type="Proteomes" id="UP000198211">
    <property type="component" value="Unassembled WGS sequence"/>
</dbReference>
<evidence type="ECO:0008006" key="3">
    <source>
        <dbReference type="Google" id="ProtNLM"/>
    </source>
</evidence>
<keyword evidence="2" id="KW-1185">Reference proteome</keyword>
<comment type="caution">
    <text evidence="1">The sequence shown here is derived from an EMBL/GenBank/DDBJ whole genome shotgun (WGS) entry which is preliminary data.</text>
</comment>
<evidence type="ECO:0000313" key="2">
    <source>
        <dbReference type="Proteomes" id="UP000198211"/>
    </source>
</evidence>
<name>A0A225VME2_9STRA</name>